<comment type="caution">
    <text evidence="2">The sequence shown here is derived from an EMBL/GenBank/DDBJ whole genome shotgun (WGS) entry which is preliminary data.</text>
</comment>
<name>A0ABU0J6Q6_9HYPH</name>
<feature type="region of interest" description="Disordered" evidence="1">
    <location>
        <begin position="375"/>
        <end position="395"/>
    </location>
</feature>
<evidence type="ECO:0000256" key="1">
    <source>
        <dbReference type="SAM" id="MobiDB-lite"/>
    </source>
</evidence>
<proteinExistence type="predicted"/>
<sequence>MFGHRIVLALIGTLSCLPQAWGDSSNSASLYRPATSGWAIQFAQNGLAGAASLDPQVNDRPLVWGAGRHAPGTGFYVPCCRDPLSTTGPATARIPHDRAWFIRNHPDWLVYSAPTATTPSTGGGAGNLWAVDIANPTVQQYMLAYALGQCPAADVYPTCRTDLPADLLARRRGGHAYVSLDNLAAYNAAEIRGHFVGAVPGCPAGEPACGGTWVQRYTGSQLDQAYADDIFRYTRFLKAGLNAKGVGLWTNNKVNKRDVRNSATLASIGDASLSESAFLHACRAGVTTFVSGMDEGSDWYSRLQVSNAVYGKQVVVQFNYLCGHPVSEASAAEIAYATANYYLTRDEHTYFEMQNGSSVGRQDVGRRITYPSSMMVNLGRPTEPPPAAGKPNSSGGCYQRSFERGMVVVWPSDAGSCTYTVPPGGQWADQFGNPVHDGVNTLQSDTSTSVARANAIVIVKSD</sequence>
<evidence type="ECO:0000313" key="2">
    <source>
        <dbReference type="EMBL" id="MDQ0469945.1"/>
    </source>
</evidence>
<dbReference type="PROSITE" id="PS51257">
    <property type="entry name" value="PROKAR_LIPOPROTEIN"/>
    <property type="match status" value="1"/>
</dbReference>
<organism evidence="2 3">
    <name type="scientific">Labrys wisconsinensis</name>
    <dbReference type="NCBI Taxonomy" id="425677"/>
    <lineage>
        <taxon>Bacteria</taxon>
        <taxon>Pseudomonadati</taxon>
        <taxon>Pseudomonadota</taxon>
        <taxon>Alphaproteobacteria</taxon>
        <taxon>Hyphomicrobiales</taxon>
        <taxon>Xanthobacteraceae</taxon>
        <taxon>Labrys</taxon>
    </lineage>
</organism>
<keyword evidence="3" id="KW-1185">Reference proteome</keyword>
<dbReference type="RefSeq" id="WP_307273227.1">
    <property type="nucleotide sequence ID" value="NZ_JAUSVX010000005.1"/>
</dbReference>
<reference evidence="2 3" key="1">
    <citation type="submission" date="2023-07" db="EMBL/GenBank/DDBJ databases">
        <title>Genomic Encyclopedia of Type Strains, Phase IV (KMG-IV): sequencing the most valuable type-strain genomes for metagenomic binning, comparative biology and taxonomic classification.</title>
        <authorList>
            <person name="Goeker M."/>
        </authorList>
    </citation>
    <scope>NUCLEOTIDE SEQUENCE [LARGE SCALE GENOMIC DNA]</scope>
    <source>
        <strain evidence="2 3">DSM 19619</strain>
    </source>
</reference>
<gene>
    <name evidence="2" type="ORF">QO011_002961</name>
</gene>
<dbReference type="Proteomes" id="UP001242480">
    <property type="component" value="Unassembled WGS sequence"/>
</dbReference>
<dbReference type="EMBL" id="JAUSVX010000005">
    <property type="protein sequence ID" value="MDQ0469945.1"/>
    <property type="molecule type" value="Genomic_DNA"/>
</dbReference>
<accession>A0ABU0J6Q6</accession>
<protein>
    <submittedName>
        <fullName evidence="2">Uncharacterized protein</fullName>
    </submittedName>
</protein>
<evidence type="ECO:0000313" key="3">
    <source>
        <dbReference type="Proteomes" id="UP001242480"/>
    </source>
</evidence>